<dbReference type="SUPFAM" id="SSF81324">
    <property type="entry name" value="Voltage-gated potassium channels"/>
    <property type="match status" value="1"/>
</dbReference>
<keyword evidence="4 7" id="KW-1133">Transmembrane helix</keyword>
<evidence type="ECO:0000256" key="7">
    <source>
        <dbReference type="SAM" id="Phobius"/>
    </source>
</evidence>
<evidence type="ECO:0000256" key="5">
    <source>
        <dbReference type="ARBA" id="ARBA00023136"/>
    </source>
</evidence>
<dbReference type="InterPro" id="IPR043203">
    <property type="entry name" value="VGCC_Ca_Na"/>
</dbReference>
<evidence type="ECO:0000313" key="9">
    <source>
        <dbReference type="EMBL" id="CAK0802267.1"/>
    </source>
</evidence>
<feature type="transmembrane region" description="Helical" evidence="7">
    <location>
        <begin position="122"/>
        <end position="146"/>
    </location>
</feature>
<dbReference type="InterPro" id="IPR005821">
    <property type="entry name" value="Ion_trans_dom"/>
</dbReference>
<comment type="caution">
    <text evidence="9">The sequence shown here is derived from an EMBL/GenBank/DDBJ whole genome shotgun (WGS) entry which is preliminary data.</text>
</comment>
<keyword evidence="2 7" id="KW-0812">Transmembrane</keyword>
<feature type="domain" description="EF-hand" evidence="8">
    <location>
        <begin position="314"/>
        <end position="349"/>
    </location>
</feature>
<evidence type="ECO:0000256" key="2">
    <source>
        <dbReference type="ARBA" id="ARBA00022692"/>
    </source>
</evidence>
<feature type="domain" description="EF-hand" evidence="8">
    <location>
        <begin position="354"/>
        <end position="389"/>
    </location>
</feature>
<dbReference type="Gene3D" id="1.10.238.10">
    <property type="entry name" value="EF-hand"/>
    <property type="match status" value="1"/>
</dbReference>
<feature type="region of interest" description="Disordered" evidence="6">
    <location>
        <begin position="1"/>
        <end position="22"/>
    </location>
</feature>
<proteinExistence type="predicted"/>
<evidence type="ECO:0000256" key="3">
    <source>
        <dbReference type="ARBA" id="ARBA00022837"/>
    </source>
</evidence>
<gene>
    <name evidence="9" type="ORF">PCOR1329_LOCUS9835</name>
</gene>
<dbReference type="InterPro" id="IPR002048">
    <property type="entry name" value="EF_hand_dom"/>
</dbReference>
<sequence length="469" mass="51860">MIGAGGPLASGTSLGSYKSHRSSRSPVASAETWKQRWQRRCYGVLAHPLFDGVMGALITLNTLVIGVELMVFPPMTTPAPEGDAVFESLEHAFLLIYVAELSARIFACGMKCMRTNWVRFDFVLVSFGVVDSWLVPLVLLCAGEAVQKSWSPPTFMRILKLGRLARSLRLFVQFRTLWMLVSGLSQSLTTIVNVFIVLSLTLFIFACLGIEMITSNPKSFDEGTFGDIVNDYWSTLPKVMLTLVQFVTLDSIGQIYKPLIEEDWMLVLFFIPFILVVSVVVMNLVTAVVIEVFLDHAKRDQEMRQIYKNHYTRAILPQLRAMFEDLDADGNGYITLVELQHASEELQMDLGKLLNVDSLFDLFDALDADGSGEISIDEFLEGITQLSATNSRGLELTRILNMLKLILRHVAPQDPVTRTLSALPSARRAAPSSGAQSPKSPKSPKRRGGGGWAAAAARRAPDRSARSPA</sequence>
<organism evidence="9 10">
    <name type="scientific">Prorocentrum cordatum</name>
    <dbReference type="NCBI Taxonomy" id="2364126"/>
    <lineage>
        <taxon>Eukaryota</taxon>
        <taxon>Sar</taxon>
        <taxon>Alveolata</taxon>
        <taxon>Dinophyceae</taxon>
        <taxon>Prorocentrales</taxon>
        <taxon>Prorocentraceae</taxon>
        <taxon>Prorocentrum</taxon>
    </lineage>
</organism>
<dbReference type="PROSITE" id="PS50222">
    <property type="entry name" value="EF_HAND_2"/>
    <property type="match status" value="2"/>
</dbReference>
<dbReference type="Gene3D" id="1.20.120.350">
    <property type="entry name" value="Voltage-gated potassium channels. Chain C"/>
    <property type="match status" value="1"/>
</dbReference>
<feature type="transmembrane region" description="Helical" evidence="7">
    <location>
        <begin position="49"/>
        <end position="72"/>
    </location>
</feature>
<feature type="transmembrane region" description="Helical" evidence="7">
    <location>
        <begin position="264"/>
        <end position="294"/>
    </location>
</feature>
<dbReference type="Pfam" id="PF13499">
    <property type="entry name" value="EF-hand_7"/>
    <property type="match status" value="1"/>
</dbReference>
<dbReference type="PANTHER" id="PTHR10037">
    <property type="entry name" value="VOLTAGE-GATED CATION CHANNEL CALCIUM AND SODIUM"/>
    <property type="match status" value="1"/>
</dbReference>
<dbReference type="PROSITE" id="PS00018">
    <property type="entry name" value="EF_HAND_1"/>
    <property type="match status" value="2"/>
</dbReference>
<dbReference type="InterPro" id="IPR018247">
    <property type="entry name" value="EF_Hand_1_Ca_BS"/>
</dbReference>
<accession>A0ABN9QC82</accession>
<keyword evidence="3" id="KW-0106">Calcium</keyword>
<dbReference type="CDD" id="cd00051">
    <property type="entry name" value="EFh"/>
    <property type="match status" value="1"/>
</dbReference>
<dbReference type="SUPFAM" id="SSF47473">
    <property type="entry name" value="EF-hand"/>
    <property type="match status" value="1"/>
</dbReference>
<dbReference type="InterPro" id="IPR011992">
    <property type="entry name" value="EF-hand-dom_pair"/>
</dbReference>
<dbReference type="Proteomes" id="UP001189429">
    <property type="component" value="Unassembled WGS sequence"/>
</dbReference>
<dbReference type="PANTHER" id="PTHR10037:SF62">
    <property type="entry name" value="SODIUM CHANNEL PROTEIN 60E"/>
    <property type="match status" value="1"/>
</dbReference>
<evidence type="ECO:0000256" key="1">
    <source>
        <dbReference type="ARBA" id="ARBA00004141"/>
    </source>
</evidence>
<feature type="transmembrane region" description="Helical" evidence="7">
    <location>
        <begin position="191"/>
        <end position="213"/>
    </location>
</feature>
<feature type="transmembrane region" description="Helical" evidence="7">
    <location>
        <begin position="92"/>
        <end position="110"/>
    </location>
</feature>
<reference evidence="9" key="1">
    <citation type="submission" date="2023-10" db="EMBL/GenBank/DDBJ databases">
        <authorList>
            <person name="Chen Y."/>
            <person name="Shah S."/>
            <person name="Dougan E. K."/>
            <person name="Thang M."/>
            <person name="Chan C."/>
        </authorList>
    </citation>
    <scope>NUCLEOTIDE SEQUENCE [LARGE SCALE GENOMIC DNA]</scope>
</reference>
<evidence type="ECO:0000313" key="10">
    <source>
        <dbReference type="Proteomes" id="UP001189429"/>
    </source>
</evidence>
<comment type="subcellular location">
    <subcellularLocation>
        <location evidence="1">Membrane</location>
        <topology evidence="1">Multi-pass membrane protein</topology>
    </subcellularLocation>
</comment>
<dbReference type="Gene3D" id="1.10.287.70">
    <property type="match status" value="1"/>
</dbReference>
<dbReference type="InterPro" id="IPR027359">
    <property type="entry name" value="Volt_channel_dom_sf"/>
</dbReference>
<dbReference type="SMART" id="SM00054">
    <property type="entry name" value="EFh"/>
    <property type="match status" value="2"/>
</dbReference>
<protein>
    <recommendedName>
        <fullName evidence="8">EF-hand domain-containing protein</fullName>
    </recommendedName>
</protein>
<evidence type="ECO:0000256" key="6">
    <source>
        <dbReference type="SAM" id="MobiDB-lite"/>
    </source>
</evidence>
<dbReference type="EMBL" id="CAUYUJ010002765">
    <property type="protein sequence ID" value="CAK0802267.1"/>
    <property type="molecule type" value="Genomic_DNA"/>
</dbReference>
<keyword evidence="10" id="KW-1185">Reference proteome</keyword>
<feature type="compositionally biased region" description="Low complexity" evidence="6">
    <location>
        <begin position="422"/>
        <end position="433"/>
    </location>
</feature>
<evidence type="ECO:0000256" key="4">
    <source>
        <dbReference type="ARBA" id="ARBA00022989"/>
    </source>
</evidence>
<keyword evidence="5 7" id="KW-0472">Membrane</keyword>
<name>A0ABN9QC82_9DINO</name>
<feature type="region of interest" description="Disordered" evidence="6">
    <location>
        <begin position="422"/>
        <end position="469"/>
    </location>
</feature>
<evidence type="ECO:0000259" key="8">
    <source>
        <dbReference type="PROSITE" id="PS50222"/>
    </source>
</evidence>
<feature type="compositionally biased region" description="Basic and acidic residues" evidence="6">
    <location>
        <begin position="459"/>
        <end position="469"/>
    </location>
</feature>
<dbReference type="Pfam" id="PF00520">
    <property type="entry name" value="Ion_trans"/>
    <property type="match status" value="1"/>
</dbReference>